<reference evidence="1 2" key="1">
    <citation type="journal article" date="2012" name="Genet. Mol. Biol.">
        <title>Analysis of 16S rRNA and mxaF genes revealing insights into Methylobacterium niche-specific plant association.</title>
        <authorList>
            <person name="Dourado M.N."/>
            <person name="Andreote F.D."/>
            <person name="Dini-Andreote F."/>
            <person name="Conti R."/>
            <person name="Araujo J.M."/>
            <person name="Araujo W.L."/>
        </authorList>
    </citation>
    <scope>NUCLEOTIDE SEQUENCE [LARGE SCALE GENOMIC DNA]</scope>
    <source>
        <strain evidence="1 2">SR1.6/6</strain>
    </source>
</reference>
<gene>
    <name evidence="1" type="ORF">MMSR116_29130</name>
</gene>
<protein>
    <recommendedName>
        <fullName evidence="3">Ribosomal protein S27</fullName>
    </recommendedName>
</protein>
<dbReference type="OrthoDB" id="8004446at2"/>
<dbReference type="AlphaFoldDB" id="A0A6B9FS45"/>
<dbReference type="RefSeq" id="WP_010684350.1">
    <property type="nucleotide sequence ID" value="NZ_CP043538.1"/>
</dbReference>
<dbReference type="Proteomes" id="UP000012488">
    <property type="component" value="Chromosome"/>
</dbReference>
<evidence type="ECO:0000313" key="2">
    <source>
        <dbReference type="Proteomes" id="UP000012488"/>
    </source>
</evidence>
<reference evidence="1 2" key="2">
    <citation type="journal article" date="2013" name="Genome Announc.">
        <title>Draft Genome Sequence of Methylobacterium mesophilicum Strain SR1.6/6, Isolated from Citrus sinensis.</title>
        <authorList>
            <person name="Marinho Almeida D."/>
            <person name="Dini-Andreote F."/>
            <person name="Camargo Neves A.A."/>
            <person name="Juca Ramos R.T."/>
            <person name="Andreote F.D."/>
            <person name="Carneiro A.R."/>
            <person name="Oliveira de Souza Lima A."/>
            <person name="Caracciolo Gomes de Sa P.H."/>
            <person name="Ribeiro Barbosa M.S."/>
            <person name="Araujo W.L."/>
            <person name="Silva A."/>
        </authorList>
    </citation>
    <scope>NUCLEOTIDE SEQUENCE [LARGE SCALE GENOMIC DNA]</scope>
    <source>
        <strain evidence="1 2">SR1.6/6</strain>
    </source>
</reference>
<sequence length="67" mass="7105">MNTVFALILVCAASTAQPECTRETALNVATIKVPSVFACLMTGQTTVAREELLGDGRYTKVECGGRP</sequence>
<accession>A0A6B9FS45</accession>
<organism evidence="1 2">
    <name type="scientific">Methylobacterium mesophilicum SR1.6/6</name>
    <dbReference type="NCBI Taxonomy" id="908290"/>
    <lineage>
        <taxon>Bacteria</taxon>
        <taxon>Pseudomonadati</taxon>
        <taxon>Pseudomonadota</taxon>
        <taxon>Alphaproteobacteria</taxon>
        <taxon>Hyphomicrobiales</taxon>
        <taxon>Methylobacteriaceae</taxon>
        <taxon>Methylobacterium</taxon>
    </lineage>
</organism>
<evidence type="ECO:0000313" key="1">
    <source>
        <dbReference type="EMBL" id="QGY05503.1"/>
    </source>
</evidence>
<dbReference type="EMBL" id="CP043538">
    <property type="protein sequence ID" value="QGY05503.1"/>
    <property type="molecule type" value="Genomic_DNA"/>
</dbReference>
<dbReference type="KEGG" id="mmes:MMSR116_29130"/>
<proteinExistence type="predicted"/>
<evidence type="ECO:0008006" key="3">
    <source>
        <dbReference type="Google" id="ProtNLM"/>
    </source>
</evidence>
<name>A0A6B9FS45_9HYPH</name>